<reference evidence="2 3" key="1">
    <citation type="submission" date="2022-05" db="EMBL/GenBank/DDBJ databases">
        <authorList>
            <consortium name="Genoscope - CEA"/>
            <person name="William W."/>
        </authorList>
    </citation>
    <scope>NUCLEOTIDE SEQUENCE [LARGE SCALE GENOMIC DNA]</scope>
</reference>
<keyword evidence="3" id="KW-1185">Reference proteome</keyword>
<feature type="non-terminal residue" evidence="2">
    <location>
        <position position="341"/>
    </location>
</feature>
<evidence type="ECO:0000313" key="2">
    <source>
        <dbReference type="EMBL" id="CAH3042194.1"/>
    </source>
</evidence>
<dbReference type="AlphaFoldDB" id="A0AAU9VZV8"/>
<organism evidence="2 3">
    <name type="scientific">Pocillopora meandrina</name>
    <dbReference type="NCBI Taxonomy" id="46732"/>
    <lineage>
        <taxon>Eukaryota</taxon>
        <taxon>Metazoa</taxon>
        <taxon>Cnidaria</taxon>
        <taxon>Anthozoa</taxon>
        <taxon>Hexacorallia</taxon>
        <taxon>Scleractinia</taxon>
        <taxon>Astrocoeniina</taxon>
        <taxon>Pocilloporidae</taxon>
        <taxon>Pocillopora</taxon>
    </lineage>
</organism>
<evidence type="ECO:0000256" key="1">
    <source>
        <dbReference type="SAM" id="MobiDB-lite"/>
    </source>
</evidence>
<proteinExistence type="predicted"/>
<protein>
    <submittedName>
        <fullName evidence="2">Uncharacterized protein</fullName>
    </submittedName>
</protein>
<gene>
    <name evidence="2" type="ORF">PMEA_00028671</name>
</gene>
<feature type="compositionally biased region" description="Basic residues" evidence="1">
    <location>
        <begin position="1"/>
        <end position="16"/>
    </location>
</feature>
<sequence length="341" mass="38989">MNHNQRGRIPKHKRSMLSKEKSDGSSTREMVVVSRERLLEMEEKLRILSARCDMTEEIALVKKKIYDDIVFNKAETVYDPDSFREFCISAGATKLFDTILDSVTATDRKWLTVLITDDFTAIHTKRRPQEEKLSEAKTMCTIVVKAFKDIPAVPVTHALCTHDQNGIDIEACIQLITAASSMHNISESYASVMPDWLTNAFFNPEFERHRIHIHQYCDSDNVRTMRKMDDLHLLDFVELRLKSKGDFDTAYDVAMHTGLAAYLKKFIVFQPGDWPCQFYCRQIIYESLKKFVSSHPGFSDAPLQQDNILPDHSSYSFPMTSGTTDNLLNNSLPQATSQSSI</sequence>
<name>A0AAU9VZV8_9CNID</name>
<accession>A0AAU9VZV8</accession>
<dbReference type="EMBL" id="CALNXJ010000006">
    <property type="protein sequence ID" value="CAH3042194.1"/>
    <property type="molecule type" value="Genomic_DNA"/>
</dbReference>
<feature type="region of interest" description="Disordered" evidence="1">
    <location>
        <begin position="1"/>
        <end position="27"/>
    </location>
</feature>
<evidence type="ECO:0000313" key="3">
    <source>
        <dbReference type="Proteomes" id="UP001159428"/>
    </source>
</evidence>
<dbReference type="Proteomes" id="UP001159428">
    <property type="component" value="Unassembled WGS sequence"/>
</dbReference>
<comment type="caution">
    <text evidence="2">The sequence shown here is derived from an EMBL/GenBank/DDBJ whole genome shotgun (WGS) entry which is preliminary data.</text>
</comment>